<gene>
    <name evidence="2" type="ORF">CMU_001640</name>
</gene>
<evidence type="ECO:0000313" key="2">
    <source>
        <dbReference type="EMBL" id="EEA07293.1"/>
    </source>
</evidence>
<feature type="transmembrane region" description="Helical" evidence="1">
    <location>
        <begin position="12"/>
        <end position="32"/>
    </location>
</feature>
<feature type="transmembrane region" description="Helical" evidence="1">
    <location>
        <begin position="181"/>
        <end position="203"/>
    </location>
</feature>
<feature type="transmembrane region" description="Helical" evidence="1">
    <location>
        <begin position="132"/>
        <end position="160"/>
    </location>
</feature>
<dbReference type="AlphaFoldDB" id="B6AGF2"/>
<keyword evidence="3" id="KW-1185">Reference proteome</keyword>
<feature type="transmembrane region" description="Helical" evidence="1">
    <location>
        <begin position="215"/>
        <end position="236"/>
    </location>
</feature>
<dbReference type="OrthoDB" id="10328953at2759"/>
<dbReference type="VEuPathDB" id="CryptoDB:CMU_001640"/>
<evidence type="ECO:0000313" key="3">
    <source>
        <dbReference type="Proteomes" id="UP000001460"/>
    </source>
</evidence>
<keyword evidence="1" id="KW-0472">Membrane</keyword>
<sequence>MSLKKKDEKLIIGIKSIIEVLVFISLITSLLYNNWFNGNESGLKVIGSLSNICFISNSIENLENKENILNNFQLIKQSSSLKHIIPIIKKNLSQKYKGYKDSLIYEEFNNFTNYSIYYCIEYKYDKELFDNILIFGFSINYFIYLSLLITIISLITNIWIIKKKQWNFNEVFIPIIDFLNFLISFFTILKISYIISPIIILLFNNGFSIHLSISFFIYCIVLGILFAIFSISLAIFQYRFEKKKRNEDIKNQIERLEVADSLLKIISR</sequence>
<protein>
    <submittedName>
        <fullName evidence="2">Uncharacterized protein</fullName>
    </submittedName>
</protein>
<dbReference type="GeneID" id="6996826"/>
<reference evidence="2" key="1">
    <citation type="submission" date="2008-06" db="EMBL/GenBank/DDBJ databases">
        <authorList>
            <person name="Lorenzi H."/>
            <person name="Inman J."/>
            <person name="Miller J."/>
            <person name="Schobel S."/>
            <person name="Amedeo P."/>
            <person name="Caler E.V."/>
            <person name="da Silva J."/>
        </authorList>
    </citation>
    <scope>NUCLEOTIDE SEQUENCE [LARGE SCALE GENOMIC DNA]</scope>
    <source>
        <strain evidence="2">RN66</strain>
    </source>
</reference>
<name>B6AGF2_CRYMR</name>
<accession>B6AGF2</accession>
<dbReference type="EMBL" id="DS989732">
    <property type="protein sequence ID" value="EEA07293.1"/>
    <property type="molecule type" value="Genomic_DNA"/>
</dbReference>
<dbReference type="Proteomes" id="UP000001460">
    <property type="component" value="Unassembled WGS sequence"/>
</dbReference>
<dbReference type="RefSeq" id="XP_002141642.1">
    <property type="nucleotide sequence ID" value="XM_002141606.1"/>
</dbReference>
<proteinExistence type="predicted"/>
<keyword evidence="1" id="KW-1133">Transmembrane helix</keyword>
<evidence type="ECO:0000256" key="1">
    <source>
        <dbReference type="SAM" id="Phobius"/>
    </source>
</evidence>
<keyword evidence="1" id="KW-0812">Transmembrane</keyword>
<organism evidence="2 3">
    <name type="scientific">Cryptosporidium muris (strain RN66)</name>
    <dbReference type="NCBI Taxonomy" id="441375"/>
    <lineage>
        <taxon>Eukaryota</taxon>
        <taxon>Sar</taxon>
        <taxon>Alveolata</taxon>
        <taxon>Apicomplexa</taxon>
        <taxon>Conoidasida</taxon>
        <taxon>Coccidia</taxon>
        <taxon>Eucoccidiorida</taxon>
        <taxon>Eimeriorina</taxon>
        <taxon>Cryptosporidiidae</taxon>
        <taxon>Cryptosporidium</taxon>
    </lineage>
</organism>